<reference evidence="2" key="1">
    <citation type="submission" date="2021-07" db="EMBL/GenBank/DDBJ databases">
        <authorList>
            <person name="Catto M.A."/>
            <person name="Jacobson A."/>
            <person name="Kennedy G."/>
            <person name="Labadie P."/>
            <person name="Hunt B.G."/>
            <person name="Srinivasan R."/>
        </authorList>
    </citation>
    <scope>NUCLEOTIDE SEQUENCE</scope>
    <source>
        <strain evidence="2">PL_HMW_Pooled</strain>
        <tissue evidence="2">Head</tissue>
    </source>
</reference>
<reference evidence="2" key="2">
    <citation type="journal article" date="2023" name="BMC Genomics">
        <title>Pest status, molecular evolution, and epigenetic factors derived from the genome assembly of Frankliniella fusca, a thysanopteran phytovirus vector.</title>
        <authorList>
            <person name="Catto M.A."/>
            <person name="Labadie P.E."/>
            <person name="Jacobson A.L."/>
            <person name="Kennedy G.G."/>
            <person name="Srinivasan R."/>
            <person name="Hunt B.G."/>
        </authorList>
    </citation>
    <scope>NUCLEOTIDE SEQUENCE</scope>
    <source>
        <strain evidence="2">PL_HMW_Pooled</strain>
    </source>
</reference>
<keyword evidence="3" id="KW-1185">Reference proteome</keyword>
<feature type="region of interest" description="Disordered" evidence="1">
    <location>
        <begin position="63"/>
        <end position="98"/>
    </location>
</feature>
<evidence type="ECO:0000313" key="3">
    <source>
        <dbReference type="Proteomes" id="UP001219518"/>
    </source>
</evidence>
<comment type="caution">
    <text evidence="2">The sequence shown here is derived from an EMBL/GenBank/DDBJ whole genome shotgun (WGS) entry which is preliminary data.</text>
</comment>
<organism evidence="2 3">
    <name type="scientific">Frankliniella fusca</name>
    <dbReference type="NCBI Taxonomy" id="407009"/>
    <lineage>
        <taxon>Eukaryota</taxon>
        <taxon>Metazoa</taxon>
        <taxon>Ecdysozoa</taxon>
        <taxon>Arthropoda</taxon>
        <taxon>Hexapoda</taxon>
        <taxon>Insecta</taxon>
        <taxon>Pterygota</taxon>
        <taxon>Neoptera</taxon>
        <taxon>Paraneoptera</taxon>
        <taxon>Thysanoptera</taxon>
        <taxon>Terebrantia</taxon>
        <taxon>Thripoidea</taxon>
        <taxon>Thripidae</taxon>
        <taxon>Frankliniella</taxon>
    </lineage>
</organism>
<feature type="non-terminal residue" evidence="2">
    <location>
        <position position="140"/>
    </location>
</feature>
<dbReference type="AlphaFoldDB" id="A0AAE1I0L5"/>
<feature type="compositionally biased region" description="Polar residues" evidence="1">
    <location>
        <begin position="63"/>
        <end position="75"/>
    </location>
</feature>
<accession>A0AAE1I0L5</accession>
<dbReference type="EMBL" id="JAHWGI010001412">
    <property type="protein sequence ID" value="KAK3930823.1"/>
    <property type="molecule type" value="Genomic_DNA"/>
</dbReference>
<sequence length="140" mass="15584">TKERRLNVNQKEALLKFLESNANLGRGRINAAQPSQIYKNLWIILRDHLNSIPGAPKNVWSTMRSETRQYASSNGVRKPTRTGGGSMSDDEDDEDFHTDSPFVNRIMAIIGWEAGMGLGVPDDLAISSVSFIELAIFNYA</sequence>
<name>A0AAE1I0L5_9NEOP</name>
<protein>
    <submittedName>
        <fullName evidence="2">Protein lin-9-like protein</fullName>
    </submittedName>
</protein>
<gene>
    <name evidence="2" type="ORF">KUF71_024180</name>
</gene>
<proteinExistence type="predicted"/>
<evidence type="ECO:0000256" key="1">
    <source>
        <dbReference type="SAM" id="MobiDB-lite"/>
    </source>
</evidence>
<evidence type="ECO:0000313" key="2">
    <source>
        <dbReference type="EMBL" id="KAK3930823.1"/>
    </source>
</evidence>
<dbReference type="Proteomes" id="UP001219518">
    <property type="component" value="Unassembled WGS sequence"/>
</dbReference>